<sequence length="579" mass="64789">MAEVIFAGLGISNYRSFGTEMQYSGILGPVTLLAGQNNSGKSNFLRFLVKVASNDLTLSALDKPQNSTPEECRYAVATNPEQLLKVLEGEQKGAEKVLRQLYNHPSLNKAGRGFPWIEYGSNGEISPDQFDEAINEFGNLANASRLIAGEYNDQPTVAAGRANAIRITERLIRRGSLRQVPIIVIEAFRQIRPISDGMTIEGSHEGAGLLRKLQRLQNPKAETYHADAAKFAAINRFLKNVLDDESAQLEVQHDASVLNVHHGGRMLPLENLGTGIHQVVVLAVAATVLERTVVCIEEPEVHLHPILQRKFIRYLANETSNQYVIATHSAHLLDHRNASVIHVSHDGQRTTLTPAQSPSALFNICSDLGYKPSDLLQTNAIIWVEGPSDRVYLNHWISKVSDEFVEGIHYSIMFYGGGLLNQLTADDEEVTDFIQLRRLNRNLTILIDSDKTYARKPINETKQRVRDEFQTGEAGGFAWVTDGYTIENYVPPDLLRSAVAEVHPKAQPLEWQGDRWENPLKLINKAGGSARPDKNKIARNVCQRWHDPLTRGTHLYRNVQMCIEFIKRANEGMEESARR</sequence>
<dbReference type="EMBL" id="BMUW01000021">
    <property type="protein sequence ID" value="GGZ80171.1"/>
    <property type="molecule type" value="Genomic_DNA"/>
</dbReference>
<proteinExistence type="predicted"/>
<dbReference type="Gene3D" id="3.40.50.300">
    <property type="entry name" value="P-loop containing nucleotide triphosphate hydrolases"/>
    <property type="match status" value="1"/>
</dbReference>
<dbReference type="PANTHER" id="PTHR43581:SF2">
    <property type="entry name" value="EXCINUCLEASE ATPASE SUBUNIT"/>
    <property type="match status" value="1"/>
</dbReference>
<comment type="caution">
    <text evidence="2">The sequence shown here is derived from an EMBL/GenBank/DDBJ whole genome shotgun (WGS) entry which is preliminary data.</text>
</comment>
<organism evidence="2 3">
    <name type="scientific">Streptomyces rubiginosohelvolus</name>
    <dbReference type="NCBI Taxonomy" id="67362"/>
    <lineage>
        <taxon>Bacteria</taxon>
        <taxon>Bacillati</taxon>
        <taxon>Actinomycetota</taxon>
        <taxon>Actinomycetes</taxon>
        <taxon>Kitasatosporales</taxon>
        <taxon>Streptomycetaceae</taxon>
        <taxon>Streptomyces</taxon>
    </lineage>
</organism>
<dbReference type="InterPro" id="IPR051396">
    <property type="entry name" value="Bact_Antivir_Def_Nuclease"/>
</dbReference>
<dbReference type="InterPro" id="IPR027417">
    <property type="entry name" value="P-loop_NTPase"/>
</dbReference>
<dbReference type="InterPro" id="IPR041685">
    <property type="entry name" value="AAA_GajA/Old/RecF-like"/>
</dbReference>
<reference evidence="3" key="1">
    <citation type="journal article" date="2019" name="Int. J. Syst. Evol. Microbiol.">
        <title>The Global Catalogue of Microorganisms (GCM) 10K type strain sequencing project: providing services to taxonomists for standard genome sequencing and annotation.</title>
        <authorList>
            <consortium name="The Broad Institute Genomics Platform"/>
            <consortium name="The Broad Institute Genome Sequencing Center for Infectious Disease"/>
            <person name="Wu L."/>
            <person name="Ma J."/>
        </authorList>
    </citation>
    <scope>NUCLEOTIDE SEQUENCE [LARGE SCALE GENOMIC DNA]</scope>
    <source>
        <strain evidence="3">JCM 4602</strain>
    </source>
</reference>
<gene>
    <name evidence="2" type="ORF">GCM10010328_63430</name>
</gene>
<dbReference type="SUPFAM" id="SSF52540">
    <property type="entry name" value="P-loop containing nucleoside triphosphate hydrolases"/>
    <property type="match status" value="1"/>
</dbReference>
<keyword evidence="3" id="KW-1185">Reference proteome</keyword>
<dbReference type="Proteomes" id="UP000624183">
    <property type="component" value="Unassembled WGS sequence"/>
</dbReference>
<accession>A0ABQ3CCF6</accession>
<evidence type="ECO:0000313" key="2">
    <source>
        <dbReference type="EMBL" id="GGZ80171.1"/>
    </source>
</evidence>
<dbReference type="PANTHER" id="PTHR43581">
    <property type="entry name" value="ATP/GTP PHOSPHATASE"/>
    <property type="match status" value="1"/>
</dbReference>
<evidence type="ECO:0000313" key="3">
    <source>
        <dbReference type="Proteomes" id="UP000624183"/>
    </source>
</evidence>
<name>A0ABQ3CCF6_9ACTN</name>
<feature type="domain" description="Endonuclease GajA/Old nuclease/RecF-like AAA" evidence="1">
    <location>
        <begin position="221"/>
        <end position="332"/>
    </location>
</feature>
<dbReference type="Pfam" id="PF13175">
    <property type="entry name" value="AAA_15"/>
    <property type="match status" value="1"/>
</dbReference>
<evidence type="ECO:0000259" key="1">
    <source>
        <dbReference type="Pfam" id="PF13175"/>
    </source>
</evidence>
<protein>
    <recommendedName>
        <fullName evidence="1">Endonuclease GajA/Old nuclease/RecF-like AAA domain-containing protein</fullName>
    </recommendedName>
</protein>